<dbReference type="InterPro" id="IPR004379">
    <property type="entry name" value="UDP-GALP_mutase"/>
</dbReference>
<dbReference type="EC" id="5.4.99.9" evidence="6"/>
<dbReference type="PaxDb" id="74426-ERS852399_00582"/>
<dbReference type="STRING" id="74426.ERS852399_00582"/>
<evidence type="ECO:0000313" key="7">
    <source>
        <dbReference type="Proteomes" id="UP000361836"/>
    </source>
</evidence>
<reference evidence="6 7" key="1">
    <citation type="submission" date="2019-10" db="EMBL/GenBank/DDBJ databases">
        <authorList>
            <person name="Wolf R A."/>
        </authorList>
    </citation>
    <scope>NUCLEOTIDE SEQUENCE [LARGE SCALE GENOMIC DNA]</scope>
    <source>
        <strain evidence="6">Collinsella_aerofaciens_MC2</strain>
    </source>
</reference>
<protein>
    <submittedName>
        <fullName evidence="6">UDP-galactopyranose mutase</fullName>
        <ecNumber evidence="6">5.4.99.9</ecNumber>
    </submittedName>
</protein>
<dbReference type="Pfam" id="PF13450">
    <property type="entry name" value="NAD_binding_8"/>
    <property type="match status" value="1"/>
</dbReference>
<evidence type="ECO:0000256" key="2">
    <source>
        <dbReference type="ARBA" id="ARBA00009321"/>
    </source>
</evidence>
<evidence type="ECO:0000256" key="5">
    <source>
        <dbReference type="ARBA" id="ARBA00023235"/>
    </source>
</evidence>
<proteinExistence type="inferred from homology"/>
<evidence type="ECO:0000256" key="1">
    <source>
        <dbReference type="ARBA" id="ARBA00001974"/>
    </source>
</evidence>
<keyword evidence="4" id="KW-0274">FAD</keyword>
<dbReference type="PANTHER" id="PTHR21197:SF0">
    <property type="entry name" value="UDP-GALACTOPYRANOSE MUTASE"/>
    <property type="match status" value="1"/>
</dbReference>
<keyword evidence="7" id="KW-1185">Reference proteome</keyword>
<dbReference type="Proteomes" id="UP000361836">
    <property type="component" value="Unassembled WGS sequence"/>
</dbReference>
<dbReference type="Pfam" id="PF03275">
    <property type="entry name" value="GLF"/>
    <property type="match status" value="1"/>
</dbReference>
<organism evidence="6 7">
    <name type="scientific">Collinsella aerofaciens</name>
    <dbReference type="NCBI Taxonomy" id="74426"/>
    <lineage>
        <taxon>Bacteria</taxon>
        <taxon>Bacillati</taxon>
        <taxon>Actinomycetota</taxon>
        <taxon>Coriobacteriia</taxon>
        <taxon>Coriobacteriales</taxon>
        <taxon>Coriobacteriaceae</taxon>
        <taxon>Collinsella</taxon>
    </lineage>
</organism>
<name>A0A173XHX8_9ACTN</name>
<sequence>MQITSGLPEGFNAGAYDMIVVGAGYAGAVCARRLAETIGYRVAVLERRSHIAGNAFDCTDEAGILVHEYGPHIYHTFNERVHNFLSRFTKWTDYQHKVLANINGTLMPVPFNHASLKLAFGDERGEELYQKLVETFGKDVKVPIMELRKKNDPDLAEVADYVYENVFLHYTMKQWGQTPDQIDPSITGRVPVFVGDDDRYFPQAPFQGMPQDGYTALFEHMLDHDLIDVFCDVDARDLFEIDETTVKIDGKVYGGEIVYTGPLDELFNLDLGALPYRTLDMKFETLDMDQFQPVGTVNYTTSEDYTRITEFKNMTGQVLPGKTTIMKEYSKAYTPGSGETPYYAILEPENRELYERYLERVQNLTNFHPVGRLAEYRYYDMDAVTNSALDLSDEIIACHA</sequence>
<comment type="cofactor">
    <cofactor evidence="1">
        <name>FAD</name>
        <dbReference type="ChEBI" id="CHEBI:57692"/>
    </cofactor>
</comment>
<dbReference type="PANTHER" id="PTHR21197">
    <property type="entry name" value="UDP-GALACTOPYRANOSE MUTASE"/>
    <property type="match status" value="1"/>
</dbReference>
<dbReference type="InterPro" id="IPR015899">
    <property type="entry name" value="UDP-GalPyranose_mutase_C"/>
</dbReference>
<dbReference type="GO" id="GO:0005829">
    <property type="term" value="C:cytosol"/>
    <property type="evidence" value="ECO:0007669"/>
    <property type="project" value="TreeGrafter"/>
</dbReference>
<dbReference type="Gene3D" id="3.40.50.720">
    <property type="entry name" value="NAD(P)-binding Rossmann-like Domain"/>
    <property type="match status" value="3"/>
</dbReference>
<dbReference type="GO" id="GO:0008767">
    <property type="term" value="F:UDP-galactopyranose mutase activity"/>
    <property type="evidence" value="ECO:0007669"/>
    <property type="project" value="UniProtKB-EC"/>
</dbReference>
<evidence type="ECO:0000313" key="6">
    <source>
        <dbReference type="EMBL" id="VWL89239.1"/>
    </source>
</evidence>
<evidence type="ECO:0000256" key="4">
    <source>
        <dbReference type="ARBA" id="ARBA00022827"/>
    </source>
</evidence>
<dbReference type="SUPFAM" id="SSF51971">
    <property type="entry name" value="Nucleotide-binding domain"/>
    <property type="match status" value="1"/>
</dbReference>
<evidence type="ECO:0000256" key="3">
    <source>
        <dbReference type="ARBA" id="ARBA00022630"/>
    </source>
</evidence>
<dbReference type="NCBIfam" id="TIGR00031">
    <property type="entry name" value="UDP-GALP_mutase"/>
    <property type="match status" value="1"/>
</dbReference>
<accession>A0A173XHX8</accession>
<comment type="similarity">
    <text evidence="2">Belongs to the UDP-galactopyranose/dTDP-fucopyranose mutase family.</text>
</comment>
<dbReference type="EMBL" id="CABWIE010000005">
    <property type="protein sequence ID" value="VWL89239.1"/>
    <property type="molecule type" value="Genomic_DNA"/>
</dbReference>
<keyword evidence="3" id="KW-0285">Flavoprotein</keyword>
<keyword evidence="5 6" id="KW-0413">Isomerase</keyword>
<dbReference type="AlphaFoldDB" id="A0A173XHX8"/>
<dbReference type="GO" id="GO:0050660">
    <property type="term" value="F:flavin adenine dinucleotide binding"/>
    <property type="evidence" value="ECO:0007669"/>
    <property type="project" value="TreeGrafter"/>
</dbReference>
<dbReference type="SUPFAM" id="SSF54373">
    <property type="entry name" value="FAD-linked reductases, C-terminal domain"/>
    <property type="match status" value="1"/>
</dbReference>
<dbReference type="RefSeq" id="WP_055309799.1">
    <property type="nucleotide sequence ID" value="NZ_CAAKNU010000059.1"/>
</dbReference>
<gene>
    <name evidence="6" type="primary">rfbD</name>
    <name evidence="6" type="ORF">KCJAJFAP_01761</name>
</gene>